<feature type="domain" description="DUF8035" evidence="2">
    <location>
        <begin position="481"/>
        <end position="534"/>
    </location>
</feature>
<feature type="compositionally biased region" description="Basic and acidic residues" evidence="1">
    <location>
        <begin position="320"/>
        <end position="340"/>
    </location>
</feature>
<sequence>MPPLSRAREYDEDLYDYDRDPYPRRSRRGRRQEESMRYNIRAPSPPLPIEEFERLDVRDRSAPEFLREDFDSHRDRRPLPARREHNGIGAPPRELAREFEKARGEARRYRGHPHPKEVFREDDYISQEEPEPEPERFHMENDTDGVLPIQRKEQSLPRRHYGIQEEYIPRSRSQKEDRRMRRPRLEKEIPPRRVEVRGDPRDQHHHHRASQSHPAFGYETEIYDSTDEDVEVMRRGRRRVDPPGRDRPEEDNLFIQDWGMPYSSEVEDPRFPPPVRMSLNHQDFDSEHRRIREEYPMPRAPRPPSPEVSFEKPKRRHRKESGGKSPQEERIIETRGREDSPIPVHDLSPEPLSMQKDDIAIPLSRPRSLEREKDVFMHGDEHEDGNTVEKREFVKEIYDEGTHEMPGTAAKDMAEDWAIVNASTNARDATRDDNPGIKLPQKLDWRSKFTMSDERLSDGDADYDRGKIGRRYVGVKDRRERLWTEITKDLVVKEAIERMGFECEETVSSYYIFSYLQYDDVSALVELSEDIRRARRRRIHEMELQRGSMHPAPVAVPDKQAPLLLDRPLSPPLRSREGRKSRERELAEGRGRPRFGR</sequence>
<dbReference type="EMBL" id="SOSA01000114">
    <property type="protein sequence ID" value="THC96417.1"/>
    <property type="molecule type" value="Genomic_DNA"/>
</dbReference>
<feature type="compositionally biased region" description="Acidic residues" evidence="1">
    <location>
        <begin position="221"/>
        <end position="230"/>
    </location>
</feature>
<proteinExistence type="predicted"/>
<feature type="compositionally biased region" description="Basic and acidic residues" evidence="1">
    <location>
        <begin position="167"/>
        <end position="202"/>
    </location>
</feature>
<dbReference type="Proteomes" id="UP000308092">
    <property type="component" value="Unassembled WGS sequence"/>
</dbReference>
<dbReference type="Pfam" id="PF26118">
    <property type="entry name" value="DUF8035"/>
    <property type="match status" value="1"/>
</dbReference>
<feature type="compositionally biased region" description="Basic and acidic residues" evidence="1">
    <location>
        <begin position="94"/>
        <end position="123"/>
    </location>
</feature>
<feature type="compositionally biased region" description="Basic and acidic residues" evidence="1">
    <location>
        <begin position="231"/>
        <end position="250"/>
    </location>
</feature>
<dbReference type="InterPro" id="IPR058348">
    <property type="entry name" value="DUF8035"/>
</dbReference>
<feature type="region of interest" description="Disordered" evidence="1">
    <location>
        <begin position="1"/>
        <end position="372"/>
    </location>
</feature>
<reference evidence="3 4" key="1">
    <citation type="submission" date="2019-03" db="EMBL/GenBank/DDBJ databases">
        <title>The genome sequence of a newly discovered highly antifungal drug resistant Aspergillus species, Aspergillus tanneri NIH 1004.</title>
        <authorList>
            <person name="Mounaud S."/>
            <person name="Singh I."/>
            <person name="Joardar V."/>
            <person name="Pakala S."/>
            <person name="Pakala S."/>
            <person name="Venepally P."/>
            <person name="Hoover J."/>
            <person name="Nierman W."/>
            <person name="Chung J."/>
            <person name="Losada L."/>
        </authorList>
    </citation>
    <scope>NUCLEOTIDE SEQUENCE [LARGE SCALE GENOMIC DNA]</scope>
    <source>
        <strain evidence="3 4">NIH1004</strain>
    </source>
</reference>
<name>A0A4S3JNS9_9EURO</name>
<organism evidence="3 4">
    <name type="scientific">Aspergillus tanneri</name>
    <dbReference type="NCBI Taxonomy" id="1220188"/>
    <lineage>
        <taxon>Eukaryota</taxon>
        <taxon>Fungi</taxon>
        <taxon>Dikarya</taxon>
        <taxon>Ascomycota</taxon>
        <taxon>Pezizomycotina</taxon>
        <taxon>Eurotiomycetes</taxon>
        <taxon>Eurotiomycetidae</taxon>
        <taxon>Eurotiales</taxon>
        <taxon>Aspergillaceae</taxon>
        <taxon>Aspergillus</taxon>
        <taxon>Aspergillus subgen. Circumdati</taxon>
    </lineage>
</organism>
<evidence type="ECO:0000256" key="1">
    <source>
        <dbReference type="SAM" id="MobiDB-lite"/>
    </source>
</evidence>
<evidence type="ECO:0000259" key="2">
    <source>
        <dbReference type="Pfam" id="PF26118"/>
    </source>
</evidence>
<accession>A0A4S3JNS9</accession>
<keyword evidence="4" id="KW-1185">Reference proteome</keyword>
<protein>
    <recommendedName>
        <fullName evidence="2">DUF8035 domain-containing protein</fullName>
    </recommendedName>
</protein>
<evidence type="ECO:0000313" key="3">
    <source>
        <dbReference type="EMBL" id="THC96417.1"/>
    </source>
</evidence>
<comment type="caution">
    <text evidence="3">The sequence shown here is derived from an EMBL/GenBank/DDBJ whole genome shotgun (WGS) entry which is preliminary data.</text>
</comment>
<dbReference type="STRING" id="1220188.A0A4S3JNS9"/>
<feature type="compositionally biased region" description="Basic and acidic residues" evidence="1">
    <location>
        <begin position="282"/>
        <end position="296"/>
    </location>
</feature>
<dbReference type="AlphaFoldDB" id="A0A4S3JNS9"/>
<feature type="compositionally biased region" description="Basic and acidic residues" evidence="1">
    <location>
        <begin position="51"/>
        <end position="86"/>
    </location>
</feature>
<dbReference type="VEuPathDB" id="FungiDB:EYZ11_004114"/>
<evidence type="ECO:0000313" key="4">
    <source>
        <dbReference type="Proteomes" id="UP000308092"/>
    </source>
</evidence>
<feature type="region of interest" description="Disordered" evidence="1">
    <location>
        <begin position="543"/>
        <end position="597"/>
    </location>
</feature>
<feature type="compositionally biased region" description="Basic and acidic residues" evidence="1">
    <location>
        <begin position="574"/>
        <end position="591"/>
    </location>
</feature>
<gene>
    <name evidence="3" type="ORF">EYZ11_004114</name>
</gene>